<gene>
    <name evidence="1" type="ORF">CSSPTR1EN2_LOCUS5985</name>
</gene>
<sequence length="69" mass="7663">MQQLQVDALLQLNCFRLSMSIVPQGRVDLSLRRYAGGHNCITEDDSISSPCKRKSCGTPETVTKEMAPH</sequence>
<organism evidence="1 2">
    <name type="scientific">Sphagnum troendelagicum</name>
    <dbReference type="NCBI Taxonomy" id="128251"/>
    <lineage>
        <taxon>Eukaryota</taxon>
        <taxon>Viridiplantae</taxon>
        <taxon>Streptophyta</taxon>
        <taxon>Embryophyta</taxon>
        <taxon>Bryophyta</taxon>
        <taxon>Sphagnophytina</taxon>
        <taxon>Sphagnopsida</taxon>
        <taxon>Sphagnales</taxon>
        <taxon>Sphagnaceae</taxon>
        <taxon>Sphagnum</taxon>
    </lineage>
</organism>
<evidence type="ECO:0000313" key="1">
    <source>
        <dbReference type="EMBL" id="CAK9201594.1"/>
    </source>
</evidence>
<name>A0ABP0TPA6_9BRYO</name>
<dbReference type="Proteomes" id="UP001497512">
    <property type="component" value="Chromosome 13"/>
</dbReference>
<dbReference type="EMBL" id="OZ019905">
    <property type="protein sequence ID" value="CAK9201594.1"/>
    <property type="molecule type" value="Genomic_DNA"/>
</dbReference>
<proteinExistence type="predicted"/>
<accession>A0ABP0TPA6</accession>
<keyword evidence="2" id="KW-1185">Reference proteome</keyword>
<protein>
    <submittedName>
        <fullName evidence="1">Uncharacterized protein</fullName>
    </submittedName>
</protein>
<evidence type="ECO:0000313" key="2">
    <source>
        <dbReference type="Proteomes" id="UP001497512"/>
    </source>
</evidence>
<reference evidence="1" key="1">
    <citation type="submission" date="2024-02" db="EMBL/GenBank/DDBJ databases">
        <authorList>
            <consortium name="ELIXIR-Norway"/>
            <consortium name="Elixir Norway"/>
        </authorList>
    </citation>
    <scope>NUCLEOTIDE SEQUENCE</scope>
</reference>